<name>A0A919K7M3_9ACTN</name>
<sequence length="67" mass="6947">MAWRKASSPGPAGRTDVVTATLYKEMTAGFVSSHDAVVHGHRTALDVALGRSGEDSAAAAPGRRARL</sequence>
<comment type="caution">
    <text evidence="1">The sequence shown here is derived from an EMBL/GenBank/DDBJ whole genome shotgun (WGS) entry which is preliminary data.</text>
</comment>
<evidence type="ECO:0000313" key="2">
    <source>
        <dbReference type="Proteomes" id="UP000629619"/>
    </source>
</evidence>
<dbReference type="EMBL" id="BOMW01000001">
    <property type="protein sequence ID" value="GIF02466.1"/>
    <property type="molecule type" value="Genomic_DNA"/>
</dbReference>
<dbReference type="Proteomes" id="UP000629619">
    <property type="component" value="Unassembled WGS sequence"/>
</dbReference>
<proteinExistence type="predicted"/>
<evidence type="ECO:0000313" key="1">
    <source>
        <dbReference type="EMBL" id="GIF02466.1"/>
    </source>
</evidence>
<accession>A0A919K7M3</accession>
<gene>
    <name evidence="1" type="ORF">Asi03nite_00040</name>
</gene>
<organism evidence="1 2">
    <name type="scientific">Actinoplanes siamensis</name>
    <dbReference type="NCBI Taxonomy" id="1223317"/>
    <lineage>
        <taxon>Bacteria</taxon>
        <taxon>Bacillati</taxon>
        <taxon>Actinomycetota</taxon>
        <taxon>Actinomycetes</taxon>
        <taxon>Micromonosporales</taxon>
        <taxon>Micromonosporaceae</taxon>
        <taxon>Actinoplanes</taxon>
    </lineage>
</organism>
<keyword evidence="2" id="KW-1185">Reference proteome</keyword>
<protein>
    <submittedName>
        <fullName evidence="1">Uncharacterized protein</fullName>
    </submittedName>
</protein>
<reference evidence="1" key="1">
    <citation type="submission" date="2021-01" db="EMBL/GenBank/DDBJ databases">
        <title>Whole genome shotgun sequence of Actinoplanes siamensis NBRC 109076.</title>
        <authorList>
            <person name="Komaki H."/>
            <person name="Tamura T."/>
        </authorList>
    </citation>
    <scope>NUCLEOTIDE SEQUENCE</scope>
    <source>
        <strain evidence="1">NBRC 109076</strain>
    </source>
</reference>
<dbReference type="AlphaFoldDB" id="A0A919K7M3"/>